<keyword evidence="3" id="KW-0238">DNA-binding</keyword>
<evidence type="ECO:0000313" key="9">
    <source>
        <dbReference type="EMBL" id="VFR40893.1"/>
    </source>
</evidence>
<dbReference type="PRINTS" id="PR00039">
    <property type="entry name" value="HTHLYSR"/>
</dbReference>
<dbReference type="EMBL" id="CAADIA010000001">
    <property type="protein sequence ID" value="VFR18796.1"/>
    <property type="molecule type" value="Genomic_DNA"/>
</dbReference>
<evidence type="ECO:0000313" key="7">
    <source>
        <dbReference type="EMBL" id="VFR24320.1"/>
    </source>
</evidence>
<dbReference type="AlphaFoldDB" id="A0A484PIQ2"/>
<dbReference type="InterPro" id="IPR058163">
    <property type="entry name" value="LysR-type_TF_proteobact-type"/>
</dbReference>
<evidence type="ECO:0000313" key="6">
    <source>
        <dbReference type="EMBL" id="VFR18796.1"/>
    </source>
</evidence>
<dbReference type="EMBL" id="CAADIF010000007">
    <property type="protein sequence ID" value="VFR70568.1"/>
    <property type="molecule type" value="Genomic_DNA"/>
</dbReference>
<dbReference type="PANTHER" id="PTHR30537:SF5">
    <property type="entry name" value="HTH-TYPE TRANSCRIPTIONAL ACTIVATOR TTDR-RELATED"/>
    <property type="match status" value="1"/>
</dbReference>
<dbReference type="CDD" id="cd08432">
    <property type="entry name" value="PBP2_GcdR_TrpI_HvrB_AmpR_like"/>
    <property type="match status" value="1"/>
</dbReference>
<dbReference type="Pfam" id="PF03466">
    <property type="entry name" value="LysR_substrate"/>
    <property type="match status" value="1"/>
</dbReference>
<dbReference type="Gene3D" id="3.40.190.10">
    <property type="entry name" value="Periplasmic binding protein-like II"/>
    <property type="match status" value="2"/>
</dbReference>
<evidence type="ECO:0000259" key="5">
    <source>
        <dbReference type="PROSITE" id="PS50931"/>
    </source>
</evidence>
<comment type="similarity">
    <text evidence="1">Belongs to the LysR transcriptional regulatory family.</text>
</comment>
<protein>
    <submittedName>
        <fullName evidence="7">Glycine cleavage system transcriptional activator</fullName>
    </submittedName>
</protein>
<dbReference type="InterPro" id="IPR036388">
    <property type="entry name" value="WH-like_DNA-bd_sf"/>
</dbReference>
<dbReference type="EMBL" id="CAADIC010000003">
    <property type="protein sequence ID" value="VFR24320.1"/>
    <property type="molecule type" value="Genomic_DNA"/>
</dbReference>
<dbReference type="InterPro" id="IPR000847">
    <property type="entry name" value="LysR_HTH_N"/>
</dbReference>
<dbReference type="GO" id="GO:0003677">
    <property type="term" value="F:DNA binding"/>
    <property type="evidence" value="ECO:0007669"/>
    <property type="project" value="UniProtKB-KW"/>
</dbReference>
<dbReference type="EMBL" id="CAADIB010000013">
    <property type="protein sequence ID" value="VFR34967.1"/>
    <property type="molecule type" value="Genomic_DNA"/>
</dbReference>
<evidence type="ECO:0000256" key="1">
    <source>
        <dbReference type="ARBA" id="ARBA00009437"/>
    </source>
</evidence>
<dbReference type="InterPro" id="IPR036390">
    <property type="entry name" value="WH_DNA-bd_sf"/>
</dbReference>
<dbReference type="PROSITE" id="PS50931">
    <property type="entry name" value="HTH_LYSR"/>
    <property type="match status" value="1"/>
</dbReference>
<dbReference type="PANTHER" id="PTHR30537">
    <property type="entry name" value="HTH-TYPE TRANSCRIPTIONAL REGULATOR"/>
    <property type="match status" value="1"/>
</dbReference>
<gene>
    <name evidence="7" type="ORF">ANDA3_1337</name>
    <name evidence="8" type="ORF">ANDO2_1148</name>
    <name evidence="6" type="ORF">ANK1_1088</name>
    <name evidence="12" type="ORF">ANK2_1088</name>
    <name evidence="10" type="ORF">BER1_1287</name>
    <name evidence="9" type="ORF">BER2_1223</name>
    <name evidence="11" type="ORF">DAR2_1206</name>
    <name evidence="14" type="ORF">DAR3_1202</name>
    <name evidence="13" type="ORF">ISE1_1047</name>
</gene>
<dbReference type="EMBL" id="CAADIJ010000028">
    <property type="protein sequence ID" value="VFR88665.1"/>
    <property type="molecule type" value="Genomic_DNA"/>
</dbReference>
<organism evidence="7">
    <name type="scientific">plant metagenome</name>
    <dbReference type="NCBI Taxonomy" id="1297885"/>
    <lineage>
        <taxon>unclassified sequences</taxon>
        <taxon>metagenomes</taxon>
        <taxon>organismal metagenomes</taxon>
    </lineage>
</organism>
<keyword evidence="2" id="KW-0805">Transcription regulation</keyword>
<feature type="domain" description="HTH lysR-type" evidence="5">
    <location>
        <begin position="7"/>
        <end position="64"/>
    </location>
</feature>
<dbReference type="SUPFAM" id="SSF53850">
    <property type="entry name" value="Periplasmic binding protein-like II"/>
    <property type="match status" value="1"/>
</dbReference>
<dbReference type="SUPFAM" id="SSF46785">
    <property type="entry name" value="Winged helix' DNA-binding domain"/>
    <property type="match status" value="1"/>
</dbReference>
<dbReference type="FunFam" id="1.10.10.10:FF:000001">
    <property type="entry name" value="LysR family transcriptional regulator"/>
    <property type="match status" value="1"/>
</dbReference>
<dbReference type="InterPro" id="IPR005119">
    <property type="entry name" value="LysR_subst-bd"/>
</dbReference>
<evidence type="ECO:0000256" key="2">
    <source>
        <dbReference type="ARBA" id="ARBA00023015"/>
    </source>
</evidence>
<evidence type="ECO:0000313" key="13">
    <source>
        <dbReference type="EMBL" id="VFR77188.1"/>
    </source>
</evidence>
<evidence type="ECO:0000313" key="10">
    <source>
        <dbReference type="EMBL" id="VFR45952.1"/>
    </source>
</evidence>
<dbReference type="EMBL" id="CAADIM010000014">
    <property type="protein sequence ID" value="VFR77188.1"/>
    <property type="molecule type" value="Genomic_DNA"/>
</dbReference>
<evidence type="ECO:0000313" key="8">
    <source>
        <dbReference type="EMBL" id="VFR34967.1"/>
    </source>
</evidence>
<name>A0A484PIQ2_9ZZZZ</name>
<accession>A0A484PIQ2</accession>
<dbReference type="EMBL" id="CAADIH010000013">
    <property type="protein sequence ID" value="VFR40893.1"/>
    <property type="molecule type" value="Genomic_DNA"/>
</dbReference>
<proteinExistence type="inferred from homology"/>
<evidence type="ECO:0000313" key="12">
    <source>
        <dbReference type="EMBL" id="VFR70568.1"/>
    </source>
</evidence>
<keyword evidence="4" id="KW-0804">Transcription</keyword>
<evidence type="ECO:0000256" key="4">
    <source>
        <dbReference type="ARBA" id="ARBA00023163"/>
    </source>
</evidence>
<evidence type="ECO:0000313" key="11">
    <source>
        <dbReference type="EMBL" id="VFR62169.1"/>
    </source>
</evidence>
<dbReference type="GO" id="GO:0003700">
    <property type="term" value="F:DNA-binding transcription factor activity"/>
    <property type="evidence" value="ECO:0007669"/>
    <property type="project" value="InterPro"/>
</dbReference>
<evidence type="ECO:0000256" key="3">
    <source>
        <dbReference type="ARBA" id="ARBA00023125"/>
    </source>
</evidence>
<dbReference type="Gene3D" id="1.10.10.10">
    <property type="entry name" value="Winged helix-like DNA-binding domain superfamily/Winged helix DNA-binding domain"/>
    <property type="match status" value="1"/>
</dbReference>
<dbReference type="EMBL" id="CAADIE010000029">
    <property type="protein sequence ID" value="VFR45952.1"/>
    <property type="molecule type" value="Genomic_DNA"/>
</dbReference>
<sequence length="311" mass="35090">MRISPLPPLQYLVAFEAAFRHLSFTKAAAELHLTQSAISRQIQHLEAFLGRALFVREHRALKTTIAGEEFAQQVQWLLSRCAEATLAVMKRDTSLDLTVACSSGVAALWLTPRLPQFRAAHPHINLRVIVRDGLHSVLPSEFDIGIYFAREQPGAHYASQRFFDEEVMPVCSPRYLGGRLVTPAELANETLLILEDGQRQWMSWPEWLGLHGVALPKERQAIMFNHYPQLIQMALLDQGVVLAWRHIIDAYLERGLLVRATRETGTQGGAYYLLWPVDRSQSKAAQTFRRWALAQGAHPQAAAEDPVFPRA</sequence>
<evidence type="ECO:0000313" key="14">
    <source>
        <dbReference type="EMBL" id="VFR88665.1"/>
    </source>
</evidence>
<reference evidence="7" key="1">
    <citation type="submission" date="2019-03" db="EMBL/GenBank/DDBJ databases">
        <authorList>
            <person name="Danneels B."/>
        </authorList>
    </citation>
    <scope>NUCLEOTIDE SEQUENCE</scope>
</reference>
<dbReference type="EMBL" id="CAADIL010000003">
    <property type="protein sequence ID" value="VFR62169.1"/>
    <property type="molecule type" value="Genomic_DNA"/>
</dbReference>
<dbReference type="Pfam" id="PF00126">
    <property type="entry name" value="HTH_1"/>
    <property type="match status" value="1"/>
</dbReference>